<evidence type="ECO:0000256" key="1">
    <source>
        <dbReference type="SAM" id="SignalP"/>
    </source>
</evidence>
<keyword evidence="3" id="KW-1185">Reference proteome</keyword>
<sequence length="120" mass="13485">MKKIILIGVLIVSMIALTACEQSTEDWPTADEMLNNLQKAGYVITEGDKVQVGAVKHKGYVIIAEKDSEFVAGFWGEDYSSAKEVFNYWDRYQTKFKILVDNTVYCGTKEAIKHAGIDLK</sequence>
<accession>A0A0K8J371</accession>
<evidence type="ECO:0008006" key="4">
    <source>
        <dbReference type="Google" id="ProtNLM"/>
    </source>
</evidence>
<evidence type="ECO:0000313" key="2">
    <source>
        <dbReference type="EMBL" id="CUH92081.1"/>
    </source>
</evidence>
<gene>
    <name evidence="2" type="ORF">SD1D_0529</name>
</gene>
<proteinExistence type="predicted"/>
<dbReference type="PROSITE" id="PS51257">
    <property type="entry name" value="PROKAR_LIPOPROTEIN"/>
    <property type="match status" value="1"/>
</dbReference>
<name>A0A0K8J371_9FIRM</name>
<dbReference type="EMBL" id="LN879430">
    <property type="protein sequence ID" value="CUH92081.1"/>
    <property type="molecule type" value="Genomic_DNA"/>
</dbReference>
<reference evidence="3" key="1">
    <citation type="submission" date="2015-09" db="EMBL/GenBank/DDBJ databases">
        <authorList>
            <person name="Wibberg D."/>
        </authorList>
    </citation>
    <scope>NUCLEOTIDE SEQUENCE [LARGE SCALE GENOMIC DNA]</scope>
    <source>
        <strain evidence="3">SD1D</strain>
    </source>
</reference>
<dbReference type="AlphaFoldDB" id="A0A0K8J371"/>
<organism evidence="2 3">
    <name type="scientific">Herbinix luporum</name>
    <dbReference type="NCBI Taxonomy" id="1679721"/>
    <lineage>
        <taxon>Bacteria</taxon>
        <taxon>Bacillati</taxon>
        <taxon>Bacillota</taxon>
        <taxon>Clostridia</taxon>
        <taxon>Lachnospirales</taxon>
        <taxon>Lachnospiraceae</taxon>
        <taxon>Herbinix</taxon>
    </lineage>
</organism>
<evidence type="ECO:0000313" key="3">
    <source>
        <dbReference type="Proteomes" id="UP000196053"/>
    </source>
</evidence>
<feature type="chain" id="PRO_5039251226" description="Secreted protein" evidence="1">
    <location>
        <begin position="19"/>
        <end position="120"/>
    </location>
</feature>
<feature type="signal peptide" evidence="1">
    <location>
        <begin position="1"/>
        <end position="18"/>
    </location>
</feature>
<keyword evidence="1" id="KW-0732">Signal</keyword>
<dbReference type="KEGG" id="hsd:SD1D_0529"/>
<dbReference type="OrthoDB" id="1821399at2"/>
<dbReference type="Proteomes" id="UP000196053">
    <property type="component" value="Chromosome I"/>
</dbReference>
<dbReference type="RefSeq" id="WP_058257483.1">
    <property type="nucleotide sequence ID" value="NZ_LN879430.1"/>
</dbReference>
<protein>
    <recommendedName>
        <fullName evidence="4">Secreted protein</fullName>
    </recommendedName>
</protein>